<dbReference type="InterPro" id="IPR002048">
    <property type="entry name" value="EF_hand_dom"/>
</dbReference>
<proteinExistence type="predicted"/>
<feature type="domain" description="EF-hand" evidence="2">
    <location>
        <begin position="590"/>
        <end position="618"/>
    </location>
</feature>
<feature type="compositionally biased region" description="Basic and acidic residues" evidence="1">
    <location>
        <begin position="856"/>
        <end position="879"/>
    </location>
</feature>
<sequence>MSSGGLDKGTGDPLQGGASGGSTASYAQPTAQSVHRAGEVREQMGEARAVWEQNSIAMVEGTPQGLRKLLRGQFGTCVCGWRRALDSQSAYRLGEVAFVKALRDMGVPNARDIFFDLGGGDTGHVQLKDVDPGGAALLDNFYRFFTRGVGPLASLTATGDSQRLTQNQFLQACKVIQRRQGESGGIGREGLEGVFRALQLGGKAGVTAADLAWLEDLCNPPERADLSARPLWQLRPHEQSSRPAAEVRPMVSTRVVDRFLAALRRSFGGVVQAWRQLLDPAGKSDVGLEGLQAACKEIGFEGSVEELWRALVRPPSQALRLDMLEPLAPVALRTFMQCCCERFGSVAQAFRNWSTAKGPLVTLKEFYTFCDEVRMPRNQRMLFELLDAHGAGMMSMAAVDYNSAVEVFGADACQEAEDNLAGLAEEAEESGGKARARRSLWAQQRELCAASRRPPEERRSRRRELTRLLEARFGSLVRAWHKQFDIKGAGKISREAFFEACAAAGFHGDQSALWKELKLEDGSQVKFRDLAPELVGAAGSFKEIANNKLADWCSRLEGESKDPKRASKYGASVSREEFRALCVDLEYEGDVDQLWSCFDIECDGKVDTKAVRAFAEARSEEKALPRLLAKHAERRQALFRKQLQGARLPAPADVAAKQDELRRSARRARAAAGRGRSAREEFLAWLRAQSGTVTRAWRLLLDPEDWGDLDESEFVGVLSQCGYFRPEDEGSDDDSPPGHELFMAVAHKVKGGGEGGKEGGAEWLVSLHDLDPGCRDAVEEFKTQCRARYGSVVRAFEEVDPDSTGTVSTTSFKAWCIEMNCSKCLKRLLDYLDAGDVGEIKLEDIDEDAASQNQEAADKRRQMEDEWREQDEEKGRIPFKEPPPIGMRVGVEARAEERAAQAGRRAAGAVRQKLARKYGTLLGAWRKSLSTTGSRSVDIHHFVRACEKAGIARDEATKAWEGMGLQDTWMTFDTLDPSMRKGLRSFKECLISRYGSLRAGLDIADKNRDLTLSKQEFLALCYDCQWKGNEHQLFEYLDTAQSGLADLCRVDRRTGLEVKRKRQAEARERKARERRKLKRAAEEAAAAGATGSRARAAAKLPDVEGAASQAPGGQPSRPSRRPAGAHSASTLSPGPSTRTALSLPEMASLGSLGSACAGSRPRLVRLRKIRSLPVLALPKPSWDHRHHVPDTPLNRLENMVHHATSIGTHKDRLAHNMDLLERELPIKDWIRQQMVAKRRHEEQLKQAARDEYPSDDDDDW</sequence>
<feature type="compositionally biased region" description="Polar residues" evidence="1">
    <location>
        <begin position="1130"/>
        <end position="1140"/>
    </location>
</feature>
<protein>
    <recommendedName>
        <fullName evidence="2">EF-hand domain-containing protein</fullName>
    </recommendedName>
</protein>
<comment type="caution">
    <text evidence="3">The sequence shown here is derived from an EMBL/GenBank/DDBJ whole genome shotgun (WGS) entry which is preliminary data.</text>
</comment>
<feature type="domain" description="EF-hand" evidence="2">
    <location>
        <begin position="791"/>
        <end position="819"/>
    </location>
</feature>
<evidence type="ECO:0000256" key="1">
    <source>
        <dbReference type="SAM" id="MobiDB-lite"/>
    </source>
</evidence>
<gene>
    <name evidence="3" type="ORF">PCOR1329_LOCUS6792</name>
</gene>
<feature type="compositionally biased region" description="Basic and acidic residues" evidence="1">
    <location>
        <begin position="1239"/>
        <end position="1252"/>
    </location>
</feature>
<feature type="region of interest" description="Disordered" evidence="1">
    <location>
        <begin position="1237"/>
        <end position="1260"/>
    </location>
</feature>
<dbReference type="Proteomes" id="UP001189429">
    <property type="component" value="Unassembled WGS sequence"/>
</dbReference>
<feature type="compositionally biased region" description="Basic and acidic residues" evidence="1">
    <location>
        <begin position="1058"/>
        <end position="1071"/>
    </location>
</feature>
<evidence type="ECO:0000313" key="3">
    <source>
        <dbReference type="EMBL" id="CAK0797810.1"/>
    </source>
</evidence>
<name>A0ABN9Q0X2_9DINO</name>
<feature type="domain" description="EF-hand" evidence="2">
    <location>
        <begin position="996"/>
        <end position="1024"/>
    </location>
</feature>
<feature type="compositionally biased region" description="Low complexity" evidence="1">
    <location>
        <begin position="1110"/>
        <end position="1129"/>
    </location>
</feature>
<reference evidence="3" key="1">
    <citation type="submission" date="2023-10" db="EMBL/GenBank/DDBJ databases">
        <authorList>
            <person name="Chen Y."/>
            <person name="Shah S."/>
            <person name="Dougan E. K."/>
            <person name="Thang M."/>
            <person name="Chan C."/>
        </authorList>
    </citation>
    <scope>NUCLEOTIDE SEQUENCE [LARGE SCALE GENOMIC DNA]</scope>
</reference>
<dbReference type="EMBL" id="CAUYUJ010001825">
    <property type="protein sequence ID" value="CAK0797810.1"/>
    <property type="molecule type" value="Genomic_DNA"/>
</dbReference>
<accession>A0ABN9Q0X2</accession>
<evidence type="ECO:0000259" key="2">
    <source>
        <dbReference type="SMART" id="SM00054"/>
    </source>
</evidence>
<dbReference type="InterPro" id="IPR011992">
    <property type="entry name" value="EF-hand-dom_pair"/>
</dbReference>
<dbReference type="SMART" id="SM00054">
    <property type="entry name" value="EFh"/>
    <property type="match status" value="3"/>
</dbReference>
<feature type="compositionally biased region" description="Low complexity" evidence="1">
    <location>
        <begin position="1083"/>
        <end position="1099"/>
    </location>
</feature>
<feature type="region of interest" description="Disordered" evidence="1">
    <location>
        <begin position="1058"/>
        <end position="1141"/>
    </location>
</feature>
<keyword evidence="4" id="KW-1185">Reference proteome</keyword>
<feature type="region of interest" description="Disordered" evidence="1">
    <location>
        <begin position="845"/>
        <end position="886"/>
    </location>
</feature>
<evidence type="ECO:0000313" key="4">
    <source>
        <dbReference type="Proteomes" id="UP001189429"/>
    </source>
</evidence>
<dbReference type="SUPFAM" id="SSF47473">
    <property type="entry name" value="EF-hand"/>
    <property type="match status" value="1"/>
</dbReference>
<feature type="region of interest" description="Disordered" evidence="1">
    <location>
        <begin position="1"/>
        <end position="38"/>
    </location>
</feature>
<organism evidence="3 4">
    <name type="scientific">Prorocentrum cordatum</name>
    <dbReference type="NCBI Taxonomy" id="2364126"/>
    <lineage>
        <taxon>Eukaryota</taxon>
        <taxon>Sar</taxon>
        <taxon>Alveolata</taxon>
        <taxon>Dinophyceae</taxon>
        <taxon>Prorocentrales</taxon>
        <taxon>Prorocentraceae</taxon>
        <taxon>Prorocentrum</taxon>
    </lineage>
</organism>